<organism evidence="1 2">
    <name type="scientific">Pseudomonas nabeulensis</name>
    <dbReference type="NCBI Taxonomy" id="2293833"/>
    <lineage>
        <taxon>Bacteria</taxon>
        <taxon>Pseudomonadati</taxon>
        <taxon>Pseudomonadota</taxon>
        <taxon>Gammaproteobacteria</taxon>
        <taxon>Pseudomonadales</taxon>
        <taxon>Pseudomonadaceae</taxon>
        <taxon>Pseudomonas</taxon>
    </lineage>
</organism>
<dbReference type="OrthoDB" id="5867862at2"/>
<dbReference type="RefSeq" id="WP_135311227.1">
    <property type="nucleotide sequence ID" value="NZ_QUZT01000094.1"/>
</dbReference>
<protein>
    <submittedName>
        <fullName evidence="1">Uncharacterized protein</fullName>
    </submittedName>
</protein>
<dbReference type="Proteomes" id="UP000297734">
    <property type="component" value="Unassembled WGS sequence"/>
</dbReference>
<gene>
    <name evidence="1" type="ORF">DYL61_29070</name>
</gene>
<sequence>MHETLRIKIDFLKERQRPAEIFQAMSSYIEAYEAIGQVMVGSLGAQGEFALRLEDVETGSVASVLKAVPGRLKGWFETAVFESSMKLAEDLAGLESTTTEEEVDQLASGIEAELAKFNDEQMFAPKIDRKAFAHALNKLSEANKRLLPEESASASIVESENVTAINTHWRFNANPKEMFQGTTETKGCVDKLYVRAPVNIGKGAWAMLSASTNNRYNAKITDLPWLEQYQDGSIAPIGPRDVMEAEVSIEIYSPPPGKGKPFISGAKVVRVLQIHRDVGLQHETKPLF</sequence>
<dbReference type="AlphaFoldDB" id="A0A4Z0AHQ3"/>
<proteinExistence type="predicted"/>
<accession>A0A4Z0AHQ3</accession>
<evidence type="ECO:0000313" key="1">
    <source>
        <dbReference type="EMBL" id="TFY85719.1"/>
    </source>
</evidence>
<comment type="caution">
    <text evidence="1">The sequence shown here is derived from an EMBL/GenBank/DDBJ whole genome shotgun (WGS) entry which is preliminary data.</text>
</comment>
<keyword evidence="2" id="KW-1185">Reference proteome</keyword>
<reference evidence="1 2" key="1">
    <citation type="journal article" date="2019" name="Syst. Appl. Microbiol.">
        <title>New species of pathogenic Pseudomonas isolated from citrus in Tunisia: Proposal of Pseudomonas kairouanensis sp. nov. and Pseudomonas nabeulensis sp. nov.</title>
        <authorList>
            <person name="Oueslati M."/>
            <person name="Mulet M."/>
            <person name="Gomila M."/>
            <person name="Berge O."/>
            <person name="Hajlaoui M.R."/>
            <person name="Lalucat J."/>
            <person name="Sadfi-Zouaoui N."/>
            <person name="Garcia-Valdes E."/>
        </authorList>
    </citation>
    <scope>NUCLEOTIDE SEQUENCE [LARGE SCALE GENOMIC DNA]</scope>
    <source>
        <strain evidence="1 2">E10B</strain>
    </source>
</reference>
<dbReference type="EMBL" id="QUZT01000094">
    <property type="protein sequence ID" value="TFY85719.1"/>
    <property type="molecule type" value="Genomic_DNA"/>
</dbReference>
<evidence type="ECO:0000313" key="2">
    <source>
        <dbReference type="Proteomes" id="UP000297734"/>
    </source>
</evidence>
<name>A0A4Z0AHQ3_9PSED</name>